<evidence type="ECO:0000313" key="2">
    <source>
        <dbReference type="EMBL" id="SDF49816.1"/>
    </source>
</evidence>
<gene>
    <name evidence="2" type="ORF">SAMN05660662_2367</name>
</gene>
<protein>
    <recommendedName>
        <fullName evidence="4">DUF222 domain-containing protein</fullName>
    </recommendedName>
</protein>
<organism evidence="2 3">
    <name type="scientific">Blastococcus aurantiacus</name>
    <dbReference type="NCBI Taxonomy" id="1550231"/>
    <lineage>
        <taxon>Bacteria</taxon>
        <taxon>Bacillati</taxon>
        <taxon>Actinomycetota</taxon>
        <taxon>Actinomycetes</taxon>
        <taxon>Geodermatophilales</taxon>
        <taxon>Geodermatophilaceae</taxon>
        <taxon>Blastococcus</taxon>
    </lineage>
</organism>
<evidence type="ECO:0000256" key="1">
    <source>
        <dbReference type="SAM" id="MobiDB-lite"/>
    </source>
</evidence>
<keyword evidence="3" id="KW-1185">Reference proteome</keyword>
<dbReference type="AlphaFoldDB" id="A0A1G7LKB4"/>
<proteinExistence type="predicted"/>
<evidence type="ECO:0000313" key="3">
    <source>
        <dbReference type="Proteomes" id="UP000199406"/>
    </source>
</evidence>
<reference evidence="3" key="1">
    <citation type="submission" date="2016-10" db="EMBL/GenBank/DDBJ databases">
        <authorList>
            <person name="Varghese N."/>
            <person name="Submissions S."/>
        </authorList>
    </citation>
    <scope>NUCLEOTIDE SEQUENCE [LARGE SCALE GENOMIC DNA]</scope>
    <source>
        <strain evidence="3">DSM 44268</strain>
    </source>
</reference>
<evidence type="ECO:0008006" key="4">
    <source>
        <dbReference type="Google" id="ProtNLM"/>
    </source>
</evidence>
<feature type="compositionally biased region" description="Polar residues" evidence="1">
    <location>
        <begin position="85"/>
        <end position="97"/>
    </location>
</feature>
<sequence length="128" mass="13521">MPARRKLSEVAASIPLVNRTESRSPALLPPVTLTPEEAAAVAVALAAQPDGPFADAGRLALEKVLAVLEPDPHARAELRDAGRRTSAQLRRSASEPGSRSRHPAGRARRPEPDAVQPPRLVLLPGGRA</sequence>
<dbReference type="STRING" id="1550231.SAMN05660662_2367"/>
<dbReference type="EMBL" id="FNBT01000004">
    <property type="protein sequence ID" value="SDF49816.1"/>
    <property type="molecule type" value="Genomic_DNA"/>
</dbReference>
<accession>A0A1G7LKB4</accession>
<feature type="region of interest" description="Disordered" evidence="1">
    <location>
        <begin position="76"/>
        <end position="128"/>
    </location>
</feature>
<name>A0A1G7LKB4_9ACTN</name>
<dbReference type="Proteomes" id="UP000199406">
    <property type="component" value="Unassembled WGS sequence"/>
</dbReference>